<keyword evidence="15" id="KW-0503">Monooxygenase</keyword>
<keyword evidence="16 19" id="KW-0472">Membrane</keyword>
<comment type="subcellular location">
    <subcellularLocation>
        <location evidence="3">Cytoplasmic vesicle</location>
        <location evidence="3">Secretory vesicle</location>
        <location evidence="3">Chromaffin granule lumen</location>
    </subcellularLocation>
    <subcellularLocation>
        <location evidence="2">Cytoplasmic vesicle</location>
        <location evidence="2">Secretory vesicle</location>
        <location evidence="2">Chromaffin granule membrane</location>
        <topology evidence="2">Single-pass type II membrane protein</topology>
    </subcellularLocation>
</comment>
<evidence type="ECO:0000256" key="2">
    <source>
        <dbReference type="ARBA" id="ARBA00004351"/>
    </source>
</evidence>
<evidence type="ECO:0000256" key="14">
    <source>
        <dbReference type="ARBA" id="ARBA00023008"/>
    </source>
</evidence>
<evidence type="ECO:0000256" key="16">
    <source>
        <dbReference type="ARBA" id="ARBA00023136"/>
    </source>
</evidence>
<sequence length="117" mass="13440">MPADVQTMEIRAPDVLIPDNETTYWCYVTELPQDFSQHHIIMYEAVVTEGNEALVHHMEVFQCAAEFKSFPLFNGPCDSKMKPDRLNYCRHVLAAWALGAKVCAYCYMFVPVCFLLL</sequence>
<dbReference type="PRINTS" id="PR00767">
    <property type="entry name" value="DBMONOXGNASE"/>
</dbReference>
<dbReference type="Pfam" id="PF01082">
    <property type="entry name" value="Cu2_monooxygen"/>
    <property type="match status" value="1"/>
</dbReference>
<evidence type="ECO:0000256" key="18">
    <source>
        <dbReference type="ARBA" id="ARBA00047952"/>
    </source>
</evidence>
<comment type="pathway">
    <text evidence="4">Catecholamine biosynthesis; (R)-noradrenaline biosynthesis; (R)-noradrenaline from dopamine: step 1/1.</text>
</comment>
<dbReference type="InterPro" id="IPR008977">
    <property type="entry name" value="PHM/PNGase_F_dom_sf"/>
</dbReference>
<dbReference type="STRING" id="10029.G3IPJ5"/>
<evidence type="ECO:0000256" key="15">
    <source>
        <dbReference type="ARBA" id="ARBA00023033"/>
    </source>
</evidence>
<protein>
    <recommendedName>
        <fullName evidence="7">Dopamine beta-hydroxylase</fullName>
        <ecNumber evidence="6">1.14.17.1</ecNumber>
    </recommendedName>
</protein>
<keyword evidence="8" id="KW-0127">Catecholamine biosynthesis</keyword>
<evidence type="ECO:0000256" key="10">
    <source>
        <dbReference type="ARBA" id="ARBA00022723"/>
    </source>
</evidence>
<evidence type="ECO:0000256" key="5">
    <source>
        <dbReference type="ARBA" id="ARBA00011406"/>
    </source>
</evidence>
<dbReference type="GO" id="GO:0034466">
    <property type="term" value="C:chromaffin granule lumen"/>
    <property type="evidence" value="ECO:0007669"/>
    <property type="project" value="UniProtKB-SubCell"/>
</dbReference>
<evidence type="ECO:0000256" key="9">
    <source>
        <dbReference type="ARBA" id="ARBA00022692"/>
    </source>
</evidence>
<feature type="domain" description="Copper type II ascorbate-dependent monooxygenase N-terminal" evidence="20">
    <location>
        <begin position="8"/>
        <end position="105"/>
    </location>
</feature>
<evidence type="ECO:0000256" key="4">
    <source>
        <dbReference type="ARBA" id="ARBA00005223"/>
    </source>
</evidence>
<keyword evidence="11" id="KW-0847">Vitamin C</keyword>
<dbReference type="InterPro" id="IPR028460">
    <property type="entry name" value="Tbh/DBH"/>
</dbReference>
<gene>
    <name evidence="21" type="ORF">I79_025907</name>
</gene>
<evidence type="ECO:0000256" key="1">
    <source>
        <dbReference type="ARBA" id="ARBA00001973"/>
    </source>
</evidence>
<dbReference type="SUPFAM" id="SSF49742">
    <property type="entry name" value="PHM/PNGase F"/>
    <property type="match status" value="1"/>
</dbReference>
<dbReference type="GO" id="GO:0042421">
    <property type="term" value="P:norepinephrine biosynthetic process"/>
    <property type="evidence" value="ECO:0007669"/>
    <property type="project" value="UniProtKB-UniPathway"/>
</dbReference>
<dbReference type="Proteomes" id="UP000001075">
    <property type="component" value="Unassembled WGS sequence"/>
</dbReference>
<dbReference type="GO" id="GO:0042420">
    <property type="term" value="P:dopamine catabolic process"/>
    <property type="evidence" value="ECO:0007669"/>
    <property type="project" value="TreeGrafter"/>
</dbReference>
<dbReference type="PANTHER" id="PTHR10157">
    <property type="entry name" value="DOPAMINE BETA HYDROXYLASE RELATED"/>
    <property type="match status" value="1"/>
</dbReference>
<dbReference type="Gene3D" id="2.60.120.310">
    <property type="entry name" value="Copper type II, ascorbate-dependent monooxygenase, N-terminal domain"/>
    <property type="match status" value="1"/>
</dbReference>
<dbReference type="EMBL" id="JH011985">
    <property type="protein sequence ID" value="EGV91421.1"/>
    <property type="molecule type" value="Genomic_DNA"/>
</dbReference>
<comment type="cofactor">
    <cofactor evidence="1">
        <name>Cu(2+)</name>
        <dbReference type="ChEBI" id="CHEBI:29036"/>
    </cofactor>
</comment>
<dbReference type="InterPro" id="IPR036939">
    <property type="entry name" value="Cu2_ascorb_mOase_N_sf"/>
</dbReference>
<organism evidence="21 22">
    <name type="scientific">Cricetulus griseus</name>
    <name type="common">Chinese hamster</name>
    <name type="synonym">Cricetulus barabensis griseus</name>
    <dbReference type="NCBI Taxonomy" id="10029"/>
    <lineage>
        <taxon>Eukaryota</taxon>
        <taxon>Metazoa</taxon>
        <taxon>Chordata</taxon>
        <taxon>Craniata</taxon>
        <taxon>Vertebrata</taxon>
        <taxon>Euteleostomi</taxon>
        <taxon>Mammalia</taxon>
        <taxon>Eutheria</taxon>
        <taxon>Euarchontoglires</taxon>
        <taxon>Glires</taxon>
        <taxon>Rodentia</taxon>
        <taxon>Myomorpha</taxon>
        <taxon>Muroidea</taxon>
        <taxon>Cricetidae</taxon>
        <taxon>Cricetinae</taxon>
        <taxon>Cricetulus</taxon>
    </lineage>
</organism>
<dbReference type="GO" id="GO:0042584">
    <property type="term" value="C:chromaffin granule membrane"/>
    <property type="evidence" value="ECO:0007669"/>
    <property type="project" value="UniProtKB-SubCell"/>
</dbReference>
<dbReference type="GO" id="GO:0006589">
    <property type="term" value="P:octopamine biosynthetic process"/>
    <property type="evidence" value="ECO:0007669"/>
    <property type="project" value="TreeGrafter"/>
</dbReference>
<dbReference type="PANTHER" id="PTHR10157:SF29">
    <property type="entry name" value="DOPAMINE BETA-HYDROXYLASE"/>
    <property type="match status" value="1"/>
</dbReference>
<keyword evidence="10" id="KW-0479">Metal-binding</keyword>
<evidence type="ECO:0000256" key="12">
    <source>
        <dbReference type="ARBA" id="ARBA00022989"/>
    </source>
</evidence>
<feature type="transmembrane region" description="Helical" evidence="19">
    <location>
        <begin position="93"/>
        <end position="116"/>
    </location>
</feature>
<dbReference type="UniPathway" id="UPA00748">
    <property type="reaction ID" value="UER00735"/>
</dbReference>
<comment type="function">
    <text evidence="17">Catalyzes the hydroxylation of dopamine to noradrenaline (also known as norepinephrine), and is thus vital for regulation of these neurotransmitters.</text>
</comment>
<dbReference type="AlphaFoldDB" id="G3IPJ5"/>
<dbReference type="GO" id="GO:0004500">
    <property type="term" value="F:dopamine beta-monooxygenase activity"/>
    <property type="evidence" value="ECO:0007669"/>
    <property type="project" value="UniProtKB-EC"/>
</dbReference>
<dbReference type="InterPro" id="IPR020611">
    <property type="entry name" value="Cu2_ascorb_mOase_CS-1"/>
</dbReference>
<dbReference type="GO" id="GO:0031418">
    <property type="term" value="F:L-ascorbic acid binding"/>
    <property type="evidence" value="ECO:0007669"/>
    <property type="project" value="UniProtKB-KW"/>
</dbReference>
<keyword evidence="12 19" id="KW-1133">Transmembrane helix</keyword>
<dbReference type="InterPro" id="IPR000945">
    <property type="entry name" value="DBH-like"/>
</dbReference>
<evidence type="ECO:0000256" key="8">
    <source>
        <dbReference type="ARBA" id="ARBA00022584"/>
    </source>
</evidence>
<reference evidence="22" key="1">
    <citation type="journal article" date="2011" name="Nat. Biotechnol.">
        <title>The genomic sequence of the Chinese hamster ovary (CHO)-K1 cell line.</title>
        <authorList>
            <person name="Xu X."/>
            <person name="Nagarajan H."/>
            <person name="Lewis N.E."/>
            <person name="Pan S."/>
            <person name="Cai Z."/>
            <person name="Liu X."/>
            <person name="Chen W."/>
            <person name="Xie M."/>
            <person name="Wang W."/>
            <person name="Hammond S."/>
            <person name="Andersen M.R."/>
            <person name="Neff N."/>
            <person name="Passarelli B."/>
            <person name="Koh W."/>
            <person name="Fan H.C."/>
            <person name="Wang J."/>
            <person name="Gui Y."/>
            <person name="Lee K.H."/>
            <person name="Betenbaugh M.J."/>
            <person name="Quake S.R."/>
            <person name="Famili I."/>
            <person name="Palsson B.O."/>
            <person name="Wang J."/>
        </authorList>
    </citation>
    <scope>NUCLEOTIDE SEQUENCE [LARGE SCALE GENOMIC DNA]</scope>
    <source>
        <strain evidence="22">CHO K1 cell line</strain>
    </source>
</reference>
<evidence type="ECO:0000256" key="13">
    <source>
        <dbReference type="ARBA" id="ARBA00023002"/>
    </source>
</evidence>
<evidence type="ECO:0000313" key="22">
    <source>
        <dbReference type="Proteomes" id="UP000001075"/>
    </source>
</evidence>
<evidence type="ECO:0000313" key="21">
    <source>
        <dbReference type="EMBL" id="EGV91421.1"/>
    </source>
</evidence>
<evidence type="ECO:0000259" key="20">
    <source>
        <dbReference type="Pfam" id="PF01082"/>
    </source>
</evidence>
<evidence type="ECO:0000256" key="19">
    <source>
        <dbReference type="SAM" id="Phobius"/>
    </source>
</evidence>
<accession>G3IPJ5</accession>
<evidence type="ECO:0000256" key="11">
    <source>
        <dbReference type="ARBA" id="ARBA00022896"/>
    </source>
</evidence>
<keyword evidence="13" id="KW-0560">Oxidoreductase</keyword>
<evidence type="ECO:0000256" key="17">
    <source>
        <dbReference type="ARBA" id="ARBA00037327"/>
    </source>
</evidence>
<evidence type="ECO:0000256" key="6">
    <source>
        <dbReference type="ARBA" id="ARBA00012686"/>
    </source>
</evidence>
<dbReference type="GO" id="GO:0005615">
    <property type="term" value="C:extracellular space"/>
    <property type="evidence" value="ECO:0007669"/>
    <property type="project" value="TreeGrafter"/>
</dbReference>
<dbReference type="InParanoid" id="G3IPJ5"/>
<evidence type="ECO:0000256" key="7">
    <source>
        <dbReference type="ARBA" id="ARBA00020179"/>
    </source>
</evidence>
<evidence type="ECO:0000256" key="3">
    <source>
        <dbReference type="ARBA" id="ARBA00004553"/>
    </source>
</evidence>
<dbReference type="PROSITE" id="PS00084">
    <property type="entry name" value="CU2_MONOOXYGENASE_1"/>
    <property type="match status" value="1"/>
</dbReference>
<comment type="catalytic activity">
    <reaction evidence="18">
        <text>dopamine + 2 L-ascorbate + O2 = (R)-noradrenaline + 2 monodehydro-L-ascorbate radical + H2O</text>
        <dbReference type="Rhea" id="RHEA:19117"/>
        <dbReference type="ChEBI" id="CHEBI:15377"/>
        <dbReference type="ChEBI" id="CHEBI:15379"/>
        <dbReference type="ChEBI" id="CHEBI:38290"/>
        <dbReference type="ChEBI" id="CHEBI:59513"/>
        <dbReference type="ChEBI" id="CHEBI:59905"/>
        <dbReference type="ChEBI" id="CHEBI:72587"/>
        <dbReference type="EC" id="1.14.17.1"/>
    </reaction>
    <physiologicalReaction direction="left-to-right" evidence="18">
        <dbReference type="Rhea" id="RHEA:19118"/>
    </physiologicalReaction>
</comment>
<keyword evidence="14" id="KW-0186">Copper</keyword>
<dbReference type="GO" id="GO:0005507">
    <property type="term" value="F:copper ion binding"/>
    <property type="evidence" value="ECO:0007669"/>
    <property type="project" value="InterPro"/>
</dbReference>
<name>G3IPJ5_CRIGR</name>
<proteinExistence type="predicted"/>
<dbReference type="InterPro" id="IPR000323">
    <property type="entry name" value="Cu2_ascorb_mOase_N"/>
</dbReference>
<comment type="subunit">
    <text evidence="5">Homotetramer; composed of two disulfide-linked dimers.</text>
</comment>
<dbReference type="PaxDb" id="10029-XP_007618621.1"/>
<dbReference type="EC" id="1.14.17.1" evidence="6"/>
<keyword evidence="9 19" id="KW-0812">Transmembrane</keyword>